<gene>
    <name evidence="3" type="ORF">H5V44_15895</name>
</gene>
<evidence type="ECO:0000313" key="3">
    <source>
        <dbReference type="EMBL" id="MBB6647747.1"/>
    </source>
</evidence>
<dbReference type="AlphaFoldDB" id="A0A7J9SNN1"/>
<dbReference type="InterPro" id="IPR011604">
    <property type="entry name" value="PDDEXK-like_dom_sf"/>
</dbReference>
<name>A0A7J9SNN1_9EURY</name>
<dbReference type="Proteomes" id="UP000546257">
    <property type="component" value="Unassembled WGS sequence"/>
</dbReference>
<feature type="region of interest" description="Disordered" evidence="1">
    <location>
        <begin position="559"/>
        <end position="580"/>
    </location>
</feature>
<dbReference type="EMBL" id="JACKXD010000007">
    <property type="protein sequence ID" value="MBB6647747.1"/>
    <property type="molecule type" value="Genomic_DNA"/>
</dbReference>
<dbReference type="RefSeq" id="WP_185194126.1">
    <property type="nucleotide sequence ID" value="NZ_JACKXD010000007.1"/>
</dbReference>
<keyword evidence="4" id="KW-1185">Reference proteome</keyword>
<sequence>MPGEGTDELTVYLIDDPHNDIDEKAFLSFWAGDPPHPDLERTAPYVLSTLGVSTESDDGHNDGLTLQRGEELLLRAIPNRRGGDDAFYLNVTSFVIRDPGKLISKSKLRTQERCPREYYLRYVKRVYPGNKFDVENYEQEARFRGNAVHKITENAFKQHLDRFQDASWTHETVESFCEDQFAAEFGFEQALLVLSGAGLDVRDHVKDAVTTLFTDDEFLTRIDSADHVSVEQYLSNDYGYAGRVDILLDGTPYDIKTTRKPDTDDVRTHSKQIKLYLFALLLERIDRGQSFRQSVNHGQDGYLVYPNVQSDGVRFEQVALTMDDVQEFLHARNEVIETGDAFAPPSTYNRECEGCSFAVEEWISGPDDTLPPACTYHCQNERRWPCYEFDGNELTTDCSLFDRCDQRLEYRDPEVIDHYESVRVAFQKERRARATARSAVDTFDDTVLTEAGYRIPEMDCVGARAAGTVIQFESTQSVVPAFEPGEIVRIEPEDGTSSDRAIYFGRSEGQFLFSPVEPGVNVADFLAPDTSYRATYSFSVETIDDRYLPYLDFAQRRNAGDKLNSTSDERESDEIPPTVSTSAVPEYLDREKLFVDLPVSTRRTEDLGALVRELVTAPYPDPRGDGTVPTEARRALVLCATPEQAEQAVAAQPDGDHYRLDGTGGPDAIENDDGYHEIQDRLLDSRSLVSTIQQATGLSGPGGGREFFHRLEEGSFGNRDHSENFFDVLVLLGAERLTEPEFHFLADIADRLVAIGDSRQSGPRLLSTAAANASLDVYFEQQFERYRAFPTEEAASLQLQGEAPPALRKFYRDGPWDAIDGEIQFLGIEGDEETALDTVELEASVPAATGSGQRLVFDVTDTPLSPMAARELFEDRTELDATKLRKGTVVVIDDESLFLSGKEPLDGEDPTHHQVTIQAEPSELPQFSRALLSNRIAERIVTEVAEAEDPDAVVTPFEKHGTKIARLLDEKEVDVPVRRPEELDGSIADHTIISFATSNEDRIVRPPLDDPEVLYSLLSSGQDVIVVGNEPTLRSRDVFDELLADATEYTKI</sequence>
<feature type="domain" description="PD-(D/E)XK endonuclease-like" evidence="2">
    <location>
        <begin position="103"/>
        <end position="358"/>
    </location>
</feature>
<evidence type="ECO:0000256" key="1">
    <source>
        <dbReference type="SAM" id="MobiDB-lite"/>
    </source>
</evidence>
<accession>A0A7J9SNN1</accession>
<dbReference type="Pfam" id="PF12705">
    <property type="entry name" value="PDDEXK_1"/>
    <property type="match status" value="1"/>
</dbReference>
<protein>
    <submittedName>
        <fullName evidence="3">PD-(D/E)XK nuclease family protein</fullName>
    </submittedName>
</protein>
<dbReference type="Gene3D" id="3.90.320.10">
    <property type="match status" value="1"/>
</dbReference>
<proteinExistence type="predicted"/>
<comment type="caution">
    <text evidence="3">The sequence shown here is derived from an EMBL/GenBank/DDBJ whole genome shotgun (WGS) entry which is preliminary data.</text>
</comment>
<dbReference type="Gene3D" id="3.40.50.300">
    <property type="entry name" value="P-loop containing nucleotide triphosphate hydrolases"/>
    <property type="match status" value="1"/>
</dbReference>
<dbReference type="InterPro" id="IPR038726">
    <property type="entry name" value="PDDEXK_AddAB-type"/>
</dbReference>
<evidence type="ECO:0000313" key="4">
    <source>
        <dbReference type="Proteomes" id="UP000546257"/>
    </source>
</evidence>
<evidence type="ECO:0000259" key="2">
    <source>
        <dbReference type="Pfam" id="PF12705"/>
    </source>
</evidence>
<organism evidence="3 4">
    <name type="scientific">Halobellus ruber</name>
    <dbReference type="NCBI Taxonomy" id="2761102"/>
    <lineage>
        <taxon>Archaea</taxon>
        <taxon>Methanobacteriati</taxon>
        <taxon>Methanobacteriota</taxon>
        <taxon>Stenosarchaea group</taxon>
        <taxon>Halobacteria</taxon>
        <taxon>Halobacteriales</taxon>
        <taxon>Haloferacaceae</taxon>
        <taxon>Halobellus</taxon>
    </lineage>
</organism>
<dbReference type="InterPro" id="IPR027417">
    <property type="entry name" value="P-loop_NTPase"/>
</dbReference>
<reference evidence="3 4" key="1">
    <citation type="submission" date="2020-08" db="EMBL/GenBank/DDBJ databases">
        <authorList>
            <person name="Seo M.-J."/>
        </authorList>
    </citation>
    <scope>NUCLEOTIDE SEQUENCE [LARGE SCALE GENOMIC DNA]</scope>
    <source>
        <strain evidence="3 4">MBLA0160</strain>
    </source>
</reference>